<keyword evidence="2" id="KW-1185">Reference proteome</keyword>
<sequence>MFPYHLYMDNGFVVESNLPIVALDAVPQILTGEDSVPFTPVPDVFDDDDDDDDGATVAVAAIKLPLNKK</sequence>
<organism evidence="1 2">
    <name type="scientific">Dictyobacter kobayashii</name>
    <dbReference type="NCBI Taxonomy" id="2014872"/>
    <lineage>
        <taxon>Bacteria</taxon>
        <taxon>Bacillati</taxon>
        <taxon>Chloroflexota</taxon>
        <taxon>Ktedonobacteria</taxon>
        <taxon>Ktedonobacterales</taxon>
        <taxon>Dictyobacteraceae</taxon>
        <taxon>Dictyobacter</taxon>
    </lineage>
</organism>
<dbReference type="EMBL" id="BIFS01000001">
    <property type="protein sequence ID" value="GCE18775.1"/>
    <property type="molecule type" value="Genomic_DNA"/>
</dbReference>
<gene>
    <name evidence="1" type="ORF">KDK_25750</name>
</gene>
<name>A0A402AI87_9CHLR</name>
<evidence type="ECO:0000313" key="2">
    <source>
        <dbReference type="Proteomes" id="UP000287188"/>
    </source>
</evidence>
<evidence type="ECO:0000313" key="1">
    <source>
        <dbReference type="EMBL" id="GCE18775.1"/>
    </source>
</evidence>
<accession>A0A402AI87</accession>
<dbReference type="AlphaFoldDB" id="A0A402AI87"/>
<dbReference type="Proteomes" id="UP000287188">
    <property type="component" value="Unassembled WGS sequence"/>
</dbReference>
<protein>
    <submittedName>
        <fullName evidence="1">Uncharacterized protein</fullName>
    </submittedName>
</protein>
<reference evidence="2" key="1">
    <citation type="submission" date="2018-12" db="EMBL/GenBank/DDBJ databases">
        <title>Tengunoibacter tsumagoiensis gen. nov., sp. nov., Dictyobacter kobayashii sp. nov., D. alpinus sp. nov., and D. joshuensis sp. nov. and description of Dictyobacteraceae fam. nov. within the order Ktedonobacterales isolated from Tengu-no-mugimeshi.</title>
        <authorList>
            <person name="Wang C.M."/>
            <person name="Zheng Y."/>
            <person name="Sakai Y."/>
            <person name="Toyoda A."/>
            <person name="Minakuchi Y."/>
            <person name="Abe K."/>
            <person name="Yokota A."/>
            <person name="Yabe S."/>
        </authorList>
    </citation>
    <scope>NUCLEOTIDE SEQUENCE [LARGE SCALE GENOMIC DNA]</scope>
    <source>
        <strain evidence="2">Uno11</strain>
    </source>
</reference>
<comment type="caution">
    <text evidence="1">The sequence shown here is derived from an EMBL/GenBank/DDBJ whole genome shotgun (WGS) entry which is preliminary data.</text>
</comment>
<proteinExistence type="predicted"/>